<evidence type="ECO:0000313" key="3">
    <source>
        <dbReference type="EMBL" id="MEK8034067.1"/>
    </source>
</evidence>
<name>A0ABU9BZ27_9BURK</name>
<evidence type="ECO:0000313" key="4">
    <source>
        <dbReference type="Proteomes" id="UP001371218"/>
    </source>
</evidence>
<dbReference type="Gene3D" id="3.40.50.12780">
    <property type="entry name" value="N-terminal domain of ligase-like"/>
    <property type="match status" value="1"/>
</dbReference>
<evidence type="ECO:0000259" key="2">
    <source>
        <dbReference type="Pfam" id="PF00501"/>
    </source>
</evidence>
<gene>
    <name evidence="3" type="ORF">AACH06_24855</name>
</gene>
<dbReference type="InterPro" id="IPR042099">
    <property type="entry name" value="ANL_N_sf"/>
</dbReference>
<dbReference type="InterPro" id="IPR053158">
    <property type="entry name" value="CapK_Type1_Caps_Biosynth"/>
</dbReference>
<dbReference type="Proteomes" id="UP001371218">
    <property type="component" value="Unassembled WGS sequence"/>
</dbReference>
<dbReference type="InterPro" id="IPR000873">
    <property type="entry name" value="AMP-dep_synth/lig_dom"/>
</dbReference>
<dbReference type="SUPFAM" id="SSF56801">
    <property type="entry name" value="Acetyl-CoA synthetase-like"/>
    <property type="match status" value="1"/>
</dbReference>
<evidence type="ECO:0000256" key="1">
    <source>
        <dbReference type="SAM" id="MobiDB-lite"/>
    </source>
</evidence>
<dbReference type="Pfam" id="PF00501">
    <property type="entry name" value="AMP-binding"/>
    <property type="match status" value="1"/>
</dbReference>
<reference evidence="3 4" key="1">
    <citation type="submission" date="2024-04" db="EMBL/GenBank/DDBJ databases">
        <title>Novel species of the genus Ideonella isolated from streams.</title>
        <authorList>
            <person name="Lu H."/>
        </authorList>
    </citation>
    <scope>NUCLEOTIDE SEQUENCE [LARGE SCALE GENOMIC DNA]</scope>
    <source>
        <strain evidence="3 4">DXS29W</strain>
    </source>
</reference>
<keyword evidence="4" id="KW-1185">Reference proteome</keyword>
<feature type="region of interest" description="Disordered" evidence="1">
    <location>
        <begin position="1"/>
        <end position="28"/>
    </location>
</feature>
<comment type="caution">
    <text evidence="3">The sequence shown here is derived from an EMBL/GenBank/DDBJ whole genome shotgun (WGS) entry which is preliminary data.</text>
</comment>
<dbReference type="PANTHER" id="PTHR36932">
    <property type="entry name" value="CAPSULAR POLYSACCHARIDE BIOSYNTHESIS PROTEIN"/>
    <property type="match status" value="1"/>
</dbReference>
<feature type="domain" description="AMP-dependent synthetase/ligase" evidence="2">
    <location>
        <begin position="157"/>
        <end position="353"/>
    </location>
</feature>
<dbReference type="RefSeq" id="WP_341428491.1">
    <property type="nucleotide sequence ID" value="NZ_JBBUTG010000024.1"/>
</dbReference>
<feature type="compositionally biased region" description="Basic residues" evidence="1">
    <location>
        <begin position="15"/>
        <end position="24"/>
    </location>
</feature>
<protein>
    <submittedName>
        <fullName evidence="3">AMP-binding protein</fullName>
    </submittedName>
</protein>
<dbReference type="EMBL" id="JBBUTG010000024">
    <property type="protein sequence ID" value="MEK8034067.1"/>
    <property type="molecule type" value="Genomic_DNA"/>
</dbReference>
<accession>A0ABU9BZ27</accession>
<sequence>MKPQAGEVGHPGSHQGHHRERRRGATLPAEIERELFDRRRFPVLGAPGRQMLRWLRGHPNAPVYRQFSGHRLGPAHLAWAHWRQWRVAHAALPPPGPPRWLDSFVRKAWAELPARRRQGGRPPAWADMEPMGRHDLSACLPDHVPRSLVLDELICFTTSGTTGHPLRVPSHPVVAAEYLAYHRRALRQFGIVPHARAGEVGIVLAGYQQRCFTYVSVNPLMGECGLAKLNLMPHEWRHPDDRAAYLDACAPELISGDPVSLAALADLPLGHRPRALLSTSMALSEGLRQRLQARFQAPVLDIYSMNEAGPIGVYREDLQGFALLQPWLYVEILDEQGRPRPEGEPGEIVLSGGFNFCLPLLRYRTGDHARLVHTQCGPVLRDLQGRSPVRFQRADGRWVNNIEITHALKPFDLVRYALHQGMDAAFELRVDGREPLAGIAPRLREALVKPLGLPLALTVVGLGADDKLRQYTSDLPGHAP</sequence>
<dbReference type="PANTHER" id="PTHR36932:SF1">
    <property type="entry name" value="CAPSULAR POLYSACCHARIDE BIOSYNTHESIS PROTEIN"/>
    <property type="match status" value="1"/>
</dbReference>
<organism evidence="3 4">
    <name type="scientific">Ideonella lacteola</name>
    <dbReference type="NCBI Taxonomy" id="2984193"/>
    <lineage>
        <taxon>Bacteria</taxon>
        <taxon>Pseudomonadati</taxon>
        <taxon>Pseudomonadota</taxon>
        <taxon>Betaproteobacteria</taxon>
        <taxon>Burkholderiales</taxon>
        <taxon>Sphaerotilaceae</taxon>
        <taxon>Ideonella</taxon>
    </lineage>
</organism>
<proteinExistence type="predicted"/>